<dbReference type="Proteomes" id="UP000288953">
    <property type="component" value="Chromosome"/>
</dbReference>
<proteinExistence type="predicted"/>
<protein>
    <submittedName>
        <fullName evidence="1">Uncharacterized protein</fullName>
    </submittedName>
</protein>
<dbReference type="RefSeq" id="WP_129211229.1">
    <property type="nucleotide sequence ID" value="NZ_CP026512.1"/>
</dbReference>
<gene>
    <name evidence="1" type="ORF">C3B55_00586</name>
</gene>
<evidence type="ECO:0000313" key="2">
    <source>
        <dbReference type="Proteomes" id="UP000288953"/>
    </source>
</evidence>
<sequence>MLLTKDATKSKHKKDFLALTTAMPVEQLTVSDHETCNDQISLMPAIIDRYHFGETAGFN</sequence>
<reference evidence="1 2" key="1">
    <citation type="journal article" date="2018" name="Genome Biol. Evol.">
        <title>Partnering With a Pest: Genomes of Hemlock Woolly Adelgid Symbionts Reveal Atypical Nutritional Provisioning Patterns in Dual-Obligate Bacteria.</title>
        <authorList>
            <person name="Weglarz K.M."/>
            <person name="Havill N.P."/>
            <person name="Burke G.R."/>
            <person name="von Dohlen C.D."/>
        </authorList>
    </citation>
    <scope>NUCLEOTIDE SEQUENCE [LARGE SCALE GENOMIC DNA]</scope>
    <source>
        <strain evidence="1 2">HWA_ENA</strain>
    </source>
</reference>
<dbReference type="EMBL" id="CP026512">
    <property type="protein sequence ID" value="QAX81919.1"/>
    <property type="molecule type" value="Genomic_DNA"/>
</dbReference>
<evidence type="ECO:0000313" key="1">
    <source>
        <dbReference type="EMBL" id="QAX81919.1"/>
    </source>
</evidence>
<organism evidence="1 2">
    <name type="scientific">Candidatus Pseudomonas adelgestsugas</name>
    <dbReference type="NCBI Taxonomy" id="1302376"/>
    <lineage>
        <taxon>Bacteria</taxon>
        <taxon>Pseudomonadati</taxon>
        <taxon>Pseudomonadota</taxon>
        <taxon>Gammaproteobacteria</taxon>
        <taxon>Pseudomonadales</taxon>
        <taxon>Pseudomonadaceae</taxon>
        <taxon>Pseudomonas</taxon>
    </lineage>
</organism>
<keyword evidence="2" id="KW-1185">Reference proteome</keyword>
<accession>A0ABX5R8S8</accession>
<name>A0ABX5R8S8_9PSED</name>